<dbReference type="PANTHER" id="PTHR45266:SF3">
    <property type="entry name" value="OXALOACETATE DECARBOXYLASE ALPHA CHAIN"/>
    <property type="match status" value="1"/>
</dbReference>
<keyword evidence="1" id="KW-0092">Biotin</keyword>
<evidence type="ECO:0000256" key="1">
    <source>
        <dbReference type="ARBA" id="ARBA00023267"/>
    </source>
</evidence>
<gene>
    <name evidence="3" type="ORF">J2S06_002386</name>
</gene>
<dbReference type="Pfam" id="PF00364">
    <property type="entry name" value="Biotin_lipoyl"/>
    <property type="match status" value="1"/>
</dbReference>
<keyword evidence="4" id="KW-1185">Reference proteome</keyword>
<organism evidence="3 4">
    <name type="scientific">Aeribacillus alveayuensis</name>
    <dbReference type="NCBI Taxonomy" id="279215"/>
    <lineage>
        <taxon>Bacteria</taxon>
        <taxon>Bacillati</taxon>
        <taxon>Bacillota</taxon>
        <taxon>Bacilli</taxon>
        <taxon>Bacillales</taxon>
        <taxon>Bacillaceae</taxon>
        <taxon>Aeribacillus</taxon>
    </lineage>
</organism>
<sequence length="74" mass="8135">MSQVMATMAGNVWKILVNAGEQVDEGQDVVILESMKMEIPIAAEEAGKVKEIKVQEGDFVNEGDVIIELEQEET</sequence>
<evidence type="ECO:0000313" key="3">
    <source>
        <dbReference type="EMBL" id="MDQ0163306.1"/>
    </source>
</evidence>
<evidence type="ECO:0000259" key="2">
    <source>
        <dbReference type="PROSITE" id="PS50968"/>
    </source>
</evidence>
<dbReference type="InterPro" id="IPR011053">
    <property type="entry name" value="Single_hybrid_motif"/>
</dbReference>
<dbReference type="SUPFAM" id="SSF51230">
    <property type="entry name" value="Single hybrid motif"/>
    <property type="match status" value="1"/>
</dbReference>
<comment type="caution">
    <text evidence="3">The sequence shown here is derived from an EMBL/GenBank/DDBJ whole genome shotgun (WGS) entry which is preliminary data.</text>
</comment>
<proteinExistence type="predicted"/>
<feature type="domain" description="Lipoyl-binding" evidence="2">
    <location>
        <begin position="1"/>
        <end position="70"/>
    </location>
</feature>
<protein>
    <submittedName>
        <fullName evidence="3">Acetyl-CoA carboxylase biotin carboxyl carrier protein</fullName>
    </submittedName>
</protein>
<dbReference type="Proteomes" id="UP001225646">
    <property type="component" value="Unassembled WGS sequence"/>
</dbReference>
<name>A0ABT9VQR1_9BACI</name>
<dbReference type="RefSeq" id="WP_419152443.1">
    <property type="nucleotide sequence ID" value="NZ_JAUSTR010000013.1"/>
</dbReference>
<dbReference type="PANTHER" id="PTHR45266">
    <property type="entry name" value="OXALOACETATE DECARBOXYLASE ALPHA CHAIN"/>
    <property type="match status" value="1"/>
</dbReference>
<dbReference type="EMBL" id="JAUSTR010000013">
    <property type="protein sequence ID" value="MDQ0163306.1"/>
    <property type="molecule type" value="Genomic_DNA"/>
</dbReference>
<dbReference type="InterPro" id="IPR050709">
    <property type="entry name" value="Biotin_Carboxyl_Carrier/Decarb"/>
</dbReference>
<dbReference type="Gene3D" id="2.40.50.100">
    <property type="match status" value="1"/>
</dbReference>
<dbReference type="CDD" id="cd06850">
    <property type="entry name" value="biotinyl_domain"/>
    <property type="match status" value="1"/>
</dbReference>
<reference evidence="3 4" key="1">
    <citation type="submission" date="2023-07" db="EMBL/GenBank/DDBJ databases">
        <title>Genomic Encyclopedia of Type Strains, Phase IV (KMG-IV): sequencing the most valuable type-strain genomes for metagenomic binning, comparative biology and taxonomic classification.</title>
        <authorList>
            <person name="Goeker M."/>
        </authorList>
    </citation>
    <scope>NUCLEOTIDE SEQUENCE [LARGE SCALE GENOMIC DNA]</scope>
    <source>
        <strain evidence="3 4">DSM 19092</strain>
    </source>
</reference>
<dbReference type="PROSITE" id="PS50968">
    <property type="entry name" value="BIOTINYL_LIPOYL"/>
    <property type="match status" value="1"/>
</dbReference>
<evidence type="ECO:0000313" key="4">
    <source>
        <dbReference type="Proteomes" id="UP001225646"/>
    </source>
</evidence>
<accession>A0ABT9VQR1</accession>
<dbReference type="NCBIfam" id="NF006079">
    <property type="entry name" value="PRK08225.1"/>
    <property type="match status" value="1"/>
</dbReference>
<dbReference type="NCBIfam" id="NF004547">
    <property type="entry name" value="PRK05889.1"/>
    <property type="match status" value="1"/>
</dbReference>
<dbReference type="InterPro" id="IPR000089">
    <property type="entry name" value="Biotin_lipoyl"/>
</dbReference>